<comment type="similarity">
    <text evidence="2 4">Belongs to the Ninja family.</text>
</comment>
<feature type="region of interest" description="Disordered" evidence="5">
    <location>
        <begin position="451"/>
        <end position="474"/>
    </location>
</feature>
<comment type="function">
    <text evidence="4">Acts as a negative regulator of abscisic acid (ABA) response.</text>
</comment>
<feature type="domain" description="Tify" evidence="6">
    <location>
        <begin position="437"/>
        <end position="466"/>
    </location>
</feature>
<protein>
    <recommendedName>
        <fullName evidence="4">Ninja-family protein</fullName>
    </recommendedName>
    <alternativeName>
        <fullName evidence="4">ABI-binding protein</fullName>
    </alternativeName>
</protein>
<comment type="subcellular location">
    <subcellularLocation>
        <location evidence="1 4">Nucleus</location>
    </subcellularLocation>
</comment>
<dbReference type="GO" id="GO:0009867">
    <property type="term" value="P:jasmonic acid mediated signaling pathway"/>
    <property type="evidence" value="ECO:0007669"/>
    <property type="project" value="TreeGrafter"/>
</dbReference>
<evidence type="ECO:0000256" key="2">
    <source>
        <dbReference type="ARBA" id="ARBA00006081"/>
    </source>
</evidence>
<dbReference type="Gramene" id="ONK69112">
    <property type="protein sequence ID" value="ONK69112"/>
    <property type="gene ID" value="A4U43_C05F19480"/>
</dbReference>
<dbReference type="Pfam" id="PF16135">
    <property type="entry name" value="TDBD"/>
    <property type="match status" value="1"/>
</dbReference>
<reference evidence="8" key="1">
    <citation type="journal article" date="2017" name="Nat. Commun.">
        <title>The asparagus genome sheds light on the origin and evolution of a young Y chromosome.</title>
        <authorList>
            <person name="Harkess A."/>
            <person name="Zhou J."/>
            <person name="Xu C."/>
            <person name="Bowers J.E."/>
            <person name="Van der Hulst R."/>
            <person name="Ayyampalayam S."/>
            <person name="Mercati F."/>
            <person name="Riccardi P."/>
            <person name="McKain M.R."/>
            <person name="Kakrana A."/>
            <person name="Tang H."/>
            <person name="Ray J."/>
            <person name="Groenendijk J."/>
            <person name="Arikit S."/>
            <person name="Mathioni S.M."/>
            <person name="Nakano M."/>
            <person name="Shan H."/>
            <person name="Telgmann-Rauber A."/>
            <person name="Kanno A."/>
            <person name="Yue Z."/>
            <person name="Chen H."/>
            <person name="Li W."/>
            <person name="Chen Y."/>
            <person name="Xu X."/>
            <person name="Zhang Y."/>
            <person name="Luo S."/>
            <person name="Chen H."/>
            <person name="Gao J."/>
            <person name="Mao Z."/>
            <person name="Pires J.C."/>
            <person name="Luo M."/>
            <person name="Kudrna D."/>
            <person name="Wing R.A."/>
            <person name="Meyers B.C."/>
            <person name="Yi K."/>
            <person name="Kong H."/>
            <person name="Lavrijsen P."/>
            <person name="Sunseri F."/>
            <person name="Falavigna A."/>
            <person name="Ye Y."/>
            <person name="Leebens-Mack J.H."/>
            <person name="Chen G."/>
        </authorList>
    </citation>
    <scope>NUCLEOTIDE SEQUENCE [LARGE SCALE GENOMIC DNA]</scope>
    <source>
        <strain evidence="8">cv. DH0086</strain>
    </source>
</reference>
<evidence type="ECO:0000259" key="6">
    <source>
        <dbReference type="Pfam" id="PF16135"/>
    </source>
</evidence>
<dbReference type="InterPro" id="IPR032308">
    <property type="entry name" value="TDBD"/>
</dbReference>
<evidence type="ECO:0000313" key="7">
    <source>
        <dbReference type="EMBL" id="ONK69112.1"/>
    </source>
</evidence>
<gene>
    <name evidence="7" type="ORF">A4U43_C05F19480</name>
</gene>
<keyword evidence="8" id="KW-1185">Reference proteome</keyword>
<dbReference type="GO" id="GO:0045892">
    <property type="term" value="P:negative regulation of DNA-templated transcription"/>
    <property type="evidence" value="ECO:0007669"/>
    <property type="project" value="TreeGrafter"/>
</dbReference>
<feature type="compositionally biased region" description="Polar residues" evidence="5">
    <location>
        <begin position="456"/>
        <end position="474"/>
    </location>
</feature>
<dbReference type="OrthoDB" id="1936656at2759"/>
<dbReference type="InterPro" id="IPR031307">
    <property type="entry name" value="Ninja_fam"/>
</dbReference>
<sequence>MEDDNGLELSLGLSFGRSSGKLKIKDTSSDPKADEGSNNKLTSDSNSVADPSFKNFFQKGTENQDQKGKQKSAPDLQQSENFFTDLGKSSTPVMDHPNDELNRYQELWDSNNKTTDIEEEKPSKRKMPFEEINFQNKHEKVAEFADRHGKNLTGVNLMRNPYVPVTTEDACSGVNEEVAESEAEGSNSWLVSQQEEKSKSSDIPKFCDKYVVTDSSGKKELSISGNESSQDLGKVAYGIPVLQPLTVTSVAYPVPVTNTERPVVQAANTNNLQLSFGYSSVQLPTLETGSSWAFNSQPRQVTSLLSREGAPNTQNSDGLKTSHVQLQAPRSLSGGTIHEDKSLEFAKINVNNVPQNDDQSKGVLAFLRQKEKTSQSITVGGPDEGCTTIRPGIASDVKFGGSGSYPDLPWVSTTGSGPNGKTISGVTYKYNQNEIRIVCACHGTHMSPEKFVQHASGDSSSNAENNTAVASAKS</sequence>
<name>A0A5P1ESY8_ASPOF</name>
<organism evidence="7 8">
    <name type="scientific">Asparagus officinalis</name>
    <name type="common">Garden asparagus</name>
    <dbReference type="NCBI Taxonomy" id="4686"/>
    <lineage>
        <taxon>Eukaryota</taxon>
        <taxon>Viridiplantae</taxon>
        <taxon>Streptophyta</taxon>
        <taxon>Embryophyta</taxon>
        <taxon>Tracheophyta</taxon>
        <taxon>Spermatophyta</taxon>
        <taxon>Magnoliopsida</taxon>
        <taxon>Liliopsida</taxon>
        <taxon>Asparagales</taxon>
        <taxon>Asparagaceae</taxon>
        <taxon>Asparagoideae</taxon>
        <taxon>Asparagus</taxon>
    </lineage>
</organism>
<feature type="compositionally biased region" description="Polar residues" evidence="5">
    <location>
        <begin position="38"/>
        <end position="49"/>
    </location>
</feature>
<evidence type="ECO:0000256" key="3">
    <source>
        <dbReference type="ARBA" id="ARBA00023242"/>
    </source>
</evidence>
<evidence type="ECO:0000256" key="5">
    <source>
        <dbReference type="SAM" id="MobiDB-lite"/>
    </source>
</evidence>
<dbReference type="Proteomes" id="UP000243459">
    <property type="component" value="Chromosome 5"/>
</dbReference>
<dbReference type="GO" id="GO:0005634">
    <property type="term" value="C:nucleus"/>
    <property type="evidence" value="ECO:0007669"/>
    <property type="project" value="UniProtKB-SubCell"/>
</dbReference>
<dbReference type="EMBL" id="CM007385">
    <property type="protein sequence ID" value="ONK69112.1"/>
    <property type="molecule type" value="Genomic_DNA"/>
</dbReference>
<evidence type="ECO:0000256" key="1">
    <source>
        <dbReference type="ARBA" id="ARBA00004123"/>
    </source>
</evidence>
<feature type="region of interest" description="Disordered" evidence="5">
    <location>
        <begin position="18"/>
        <end position="129"/>
    </location>
</feature>
<accession>A0A5P1ESY8</accession>
<evidence type="ECO:0000313" key="8">
    <source>
        <dbReference type="Proteomes" id="UP000243459"/>
    </source>
</evidence>
<dbReference type="OMA" id="PVMFGYP"/>
<evidence type="ECO:0000256" key="4">
    <source>
        <dbReference type="RuleBase" id="RU369029"/>
    </source>
</evidence>
<feature type="compositionally biased region" description="Basic and acidic residues" evidence="5">
    <location>
        <begin position="23"/>
        <end position="37"/>
    </location>
</feature>
<keyword evidence="3 4" id="KW-0539">Nucleus</keyword>
<dbReference type="PANTHER" id="PTHR31413">
    <property type="entry name" value="AFP HOMOLOG 2"/>
    <property type="match status" value="1"/>
</dbReference>
<proteinExistence type="inferred from homology"/>
<feature type="compositionally biased region" description="Polar residues" evidence="5">
    <location>
        <begin position="75"/>
        <end position="92"/>
    </location>
</feature>
<dbReference type="AlphaFoldDB" id="A0A5P1ESY8"/>
<dbReference type="PANTHER" id="PTHR31413:SF12">
    <property type="entry name" value="AFP HOMOLOG 2"/>
    <property type="match status" value="1"/>
</dbReference>